<organism evidence="1 2">
    <name type="scientific">Eumeta variegata</name>
    <name type="common">Bagworm moth</name>
    <name type="synonym">Eumeta japonica</name>
    <dbReference type="NCBI Taxonomy" id="151549"/>
    <lineage>
        <taxon>Eukaryota</taxon>
        <taxon>Metazoa</taxon>
        <taxon>Ecdysozoa</taxon>
        <taxon>Arthropoda</taxon>
        <taxon>Hexapoda</taxon>
        <taxon>Insecta</taxon>
        <taxon>Pterygota</taxon>
        <taxon>Neoptera</taxon>
        <taxon>Endopterygota</taxon>
        <taxon>Lepidoptera</taxon>
        <taxon>Glossata</taxon>
        <taxon>Ditrysia</taxon>
        <taxon>Tineoidea</taxon>
        <taxon>Psychidae</taxon>
        <taxon>Oiketicinae</taxon>
        <taxon>Eumeta</taxon>
    </lineage>
</organism>
<reference evidence="1 2" key="1">
    <citation type="journal article" date="2019" name="Commun. Biol.">
        <title>The bagworm genome reveals a unique fibroin gene that provides high tensile strength.</title>
        <authorList>
            <person name="Kono N."/>
            <person name="Nakamura H."/>
            <person name="Ohtoshi R."/>
            <person name="Tomita M."/>
            <person name="Numata K."/>
            <person name="Arakawa K."/>
        </authorList>
    </citation>
    <scope>NUCLEOTIDE SEQUENCE [LARGE SCALE GENOMIC DNA]</scope>
</reference>
<evidence type="ECO:0000313" key="2">
    <source>
        <dbReference type="Proteomes" id="UP000299102"/>
    </source>
</evidence>
<name>A0A4C1STC3_EUMVA</name>
<comment type="caution">
    <text evidence="1">The sequence shown here is derived from an EMBL/GenBank/DDBJ whole genome shotgun (WGS) entry which is preliminary data.</text>
</comment>
<protein>
    <submittedName>
        <fullName evidence="1">Uncharacterized protein</fullName>
    </submittedName>
</protein>
<keyword evidence="2" id="KW-1185">Reference proteome</keyword>
<evidence type="ECO:0000313" key="1">
    <source>
        <dbReference type="EMBL" id="GBP05166.1"/>
    </source>
</evidence>
<dbReference type="EMBL" id="BGZK01000016">
    <property type="protein sequence ID" value="GBP05166.1"/>
    <property type="molecule type" value="Genomic_DNA"/>
</dbReference>
<gene>
    <name evidence="1" type="ORF">EVAR_3475_1</name>
</gene>
<accession>A0A4C1STC3</accession>
<dbReference type="AlphaFoldDB" id="A0A4C1STC3"/>
<proteinExistence type="predicted"/>
<dbReference type="Proteomes" id="UP000299102">
    <property type="component" value="Unassembled WGS sequence"/>
</dbReference>
<sequence>MKLYQNHSFYFIAYSLYADGARITWPLAYSRHLTDSSSIPGPHSYASRFCRHSSTNKLNSHGEATHPCLSALRMSNHAASDFDPGSDFYFNVAIALDFGRGLIFDPDCSPAFDFYVDVHLYLSPGLALGKRRRFSNDKNISEHDHQSSQSKNNIVLEVRTHYPTARKRLKVLLRRMYKRCSWKTLFDTFVSIKHTQVRVSSREWGALESCTVSLLKIMFVSLSRSWDAHDLSEISSDINHYLRSPFYLQAFFGMDTAQANRCEERSPGRLVPIRDRQIRRRSRLHSYLREAATAEWTARRLPLKVADTHPDISYGIGTSFTTEVQSNDLRRASKTTLSQKLSLVDDRGR</sequence>